<dbReference type="Pfam" id="PF13941">
    <property type="entry name" value="MutL"/>
    <property type="match status" value="1"/>
</dbReference>
<evidence type="ECO:0000313" key="2">
    <source>
        <dbReference type="Proteomes" id="UP000008914"/>
    </source>
</evidence>
<protein>
    <recommendedName>
        <fullName evidence="3">Glutamate mutase</fullName>
    </recommendedName>
</protein>
<dbReference type="Proteomes" id="UP000008914">
    <property type="component" value="Chromosome"/>
</dbReference>
<dbReference type="EMBL" id="CP002343">
    <property type="protein sequence ID" value="ADU47515.1"/>
    <property type="molecule type" value="Genomic_DNA"/>
</dbReference>
<keyword evidence="2" id="KW-1185">Reference proteome</keyword>
<evidence type="ECO:0000313" key="1">
    <source>
        <dbReference type="EMBL" id="ADU47515.1"/>
    </source>
</evidence>
<evidence type="ECO:0008006" key="3">
    <source>
        <dbReference type="Google" id="ProtNLM"/>
    </source>
</evidence>
<gene>
    <name evidence="1" type="ordered locus">Intca_0991</name>
</gene>
<dbReference type="InterPro" id="IPR006230">
    <property type="entry name" value="MutL"/>
</dbReference>
<reference evidence="1 2" key="1">
    <citation type="journal article" date="2010" name="Stand. Genomic Sci.">
        <title>Complete genome sequence of Intrasporangium calvum type strain (7 KIP).</title>
        <authorList>
            <person name="Del Rio T.G."/>
            <person name="Chertkov O."/>
            <person name="Yasawong M."/>
            <person name="Lucas S."/>
            <person name="Deshpande S."/>
            <person name="Cheng J.F."/>
            <person name="Detter C."/>
            <person name="Tapia R."/>
            <person name="Han C."/>
            <person name="Goodwin L."/>
            <person name="Pitluck S."/>
            <person name="Liolios K."/>
            <person name="Ivanova N."/>
            <person name="Mavromatis K."/>
            <person name="Pati A."/>
            <person name="Chen A."/>
            <person name="Palaniappan K."/>
            <person name="Land M."/>
            <person name="Hauser L."/>
            <person name="Chang Y.J."/>
            <person name="Jeffries C.D."/>
            <person name="Rohde M."/>
            <person name="Pukall R."/>
            <person name="Sikorski J."/>
            <person name="Goker M."/>
            <person name="Woyke T."/>
            <person name="Bristow J."/>
            <person name="Eisen J.A."/>
            <person name="Markowitz V."/>
            <person name="Hugenholtz P."/>
            <person name="Kyrpides N.C."/>
            <person name="Klenk H.P."/>
            <person name="Lapidus A."/>
        </authorList>
    </citation>
    <scope>NUCLEOTIDE SEQUENCE [LARGE SCALE GENOMIC DNA]</scope>
    <source>
        <strain evidence="2">ATCC 23552 / DSM 43043 / JCM 3097 / NBRC 12989 / 7 KIP</strain>
    </source>
</reference>
<proteinExistence type="predicted"/>
<dbReference type="OrthoDB" id="9769453at2"/>
<accession>E6SCW0</accession>
<dbReference type="STRING" id="710696.Intca_0991"/>
<sequence length="450" mass="46606">MTILTVDFGSTFTKGALVADDGTVLRTASTPTTGPQTGDRRSDILDGYRVLRDLLAAPSDARVHACSSAGGGLRLAVVGYERTVTAEAGHRVGLSAGAKVVQVAHGPLTATDVARVRAARPDIILLVGGTDGGNANVLLHNAARLAKAAIGGHATRAVPIVLAGNRDARSDATSVLETGGRPVIHADNVLPEIGVIAPESARRAIREAFLRHVIGGKGLSRDAAFGRMVEAATPDAVLRGVEVVADVRAGGDVLVVDIGGATTDVYSVITPEGEDATLHKDVVAPLWHARTVEGDLGMRWNADHVIEAAASEHVLGGVRDADALRSYAADVHERPGSLPSTDVERRLDLELARLAALVAVRRHARPAQPTESPRPLANVTTLIGSGGVLRHTDDAGRGLVLGAVLGDHAGGWKVPRSARALVDTGYLLHAVGLLATHDQALARVIASQIS</sequence>
<organism evidence="1 2">
    <name type="scientific">Intrasporangium calvum (strain ATCC 23552 / DSM 43043 / JCM 3097 / NBRC 12989 / NCIMB 10167 / NRRL B-3866 / 7 KIP)</name>
    <dbReference type="NCBI Taxonomy" id="710696"/>
    <lineage>
        <taxon>Bacteria</taxon>
        <taxon>Bacillati</taxon>
        <taxon>Actinomycetota</taxon>
        <taxon>Actinomycetes</taxon>
        <taxon>Micrococcales</taxon>
        <taxon>Intrasporangiaceae</taxon>
        <taxon>Intrasporangium</taxon>
    </lineage>
</organism>
<dbReference type="eggNOG" id="COG0849">
    <property type="taxonomic scope" value="Bacteria"/>
</dbReference>
<dbReference type="RefSeq" id="WP_013491833.1">
    <property type="nucleotide sequence ID" value="NC_014830.1"/>
</dbReference>
<name>E6SCW0_INTC7</name>
<dbReference type="AlphaFoldDB" id="E6SCW0"/>
<dbReference type="KEGG" id="ica:Intca_0991"/>
<dbReference type="SUPFAM" id="SSF53067">
    <property type="entry name" value="Actin-like ATPase domain"/>
    <property type="match status" value="1"/>
</dbReference>
<dbReference type="NCBIfam" id="TIGR01319">
    <property type="entry name" value="glmL_fam"/>
    <property type="match status" value="1"/>
</dbReference>
<dbReference type="HOGENOM" id="CLU_046680_0_0_11"/>
<dbReference type="InterPro" id="IPR043129">
    <property type="entry name" value="ATPase_NBD"/>
</dbReference>